<protein>
    <submittedName>
        <fullName evidence="1">Uncharacterized protein</fullName>
    </submittedName>
</protein>
<name>B9C078_9BURK</name>
<reference evidence="1 2" key="1">
    <citation type="journal article" date="2012" name="J. Bacteriol.">
        <title>Draft Genome Sequence Determination for Cystic Fibrosis and Chronic Granulomatous Disease Burkholderia multivorans Isolates.</title>
        <authorList>
            <person name="Varga J.J."/>
            <person name="Losada L."/>
            <person name="Zelazny A.M."/>
            <person name="Brinkac L."/>
            <person name="Harkins D."/>
            <person name="Radune D."/>
            <person name="Hostetler J."/>
            <person name="Sampaio E.P."/>
            <person name="Ronning C.M."/>
            <person name="Nierman W.C."/>
            <person name="Greenberg D.E."/>
            <person name="Holland S.M."/>
            <person name="Goldberg J.B."/>
        </authorList>
    </citation>
    <scope>NUCLEOTIDE SEQUENCE [LARGE SCALE GENOMIC DNA]</scope>
    <source>
        <strain evidence="1 2">CGD2</strain>
    </source>
</reference>
<dbReference type="EMBL" id="ACFC01000024">
    <property type="protein sequence ID" value="EEE03595.1"/>
    <property type="molecule type" value="Genomic_DNA"/>
</dbReference>
<sequence>MQSRPLAGFFHSRPAINKTRAPVFTNIYKLSISSLPVN</sequence>
<gene>
    <name evidence="1" type="ORF">BURMUCGD2_0192</name>
</gene>
<dbReference type="Proteomes" id="UP000004535">
    <property type="component" value="Unassembled WGS sequence"/>
</dbReference>
<accession>B9C078</accession>
<evidence type="ECO:0000313" key="2">
    <source>
        <dbReference type="Proteomes" id="UP000004535"/>
    </source>
</evidence>
<evidence type="ECO:0000313" key="1">
    <source>
        <dbReference type="EMBL" id="EEE03595.1"/>
    </source>
</evidence>
<proteinExistence type="predicted"/>
<dbReference type="AlphaFoldDB" id="B9C078"/>
<comment type="caution">
    <text evidence="1">The sequence shown here is derived from an EMBL/GenBank/DDBJ whole genome shotgun (WGS) entry which is preliminary data.</text>
</comment>
<organism evidence="1 2">
    <name type="scientific">Burkholderia multivorans CGD2</name>
    <dbReference type="NCBI Taxonomy" id="513052"/>
    <lineage>
        <taxon>Bacteria</taxon>
        <taxon>Pseudomonadati</taxon>
        <taxon>Pseudomonadota</taxon>
        <taxon>Betaproteobacteria</taxon>
        <taxon>Burkholderiales</taxon>
        <taxon>Burkholderiaceae</taxon>
        <taxon>Burkholderia</taxon>
        <taxon>Burkholderia cepacia complex</taxon>
    </lineage>
</organism>